<keyword evidence="13" id="KW-1185">Reference proteome</keyword>
<dbReference type="InterPro" id="IPR017871">
    <property type="entry name" value="ABC_transporter-like_CS"/>
</dbReference>
<dbReference type="STRING" id="1130080.SAMN04488113_1092"/>
<evidence type="ECO:0000256" key="2">
    <source>
        <dbReference type="ARBA" id="ARBA00022448"/>
    </source>
</evidence>
<feature type="transmembrane region" description="Helical" evidence="9">
    <location>
        <begin position="170"/>
        <end position="189"/>
    </location>
</feature>
<dbReference type="GO" id="GO:0016887">
    <property type="term" value="F:ATP hydrolysis activity"/>
    <property type="evidence" value="ECO:0007669"/>
    <property type="project" value="InterPro"/>
</dbReference>
<dbReference type="SUPFAM" id="SSF90123">
    <property type="entry name" value="ABC transporter transmembrane region"/>
    <property type="match status" value="1"/>
</dbReference>
<dbReference type="PROSITE" id="PS00211">
    <property type="entry name" value="ABC_TRANSPORTER_1"/>
    <property type="match status" value="1"/>
</dbReference>
<dbReference type="AlphaFoldDB" id="A0A1H6SDV9"/>
<feature type="transmembrane region" description="Helical" evidence="9">
    <location>
        <begin position="289"/>
        <end position="310"/>
    </location>
</feature>
<evidence type="ECO:0000256" key="4">
    <source>
        <dbReference type="ARBA" id="ARBA00022692"/>
    </source>
</evidence>
<sequence length="617" mass="69714">MAKDSKNAAHLKAKRANNFWGTTLRLVRYMSTRFWGLAATFILVIGATILATLAPYILGKATTEIYRGIQEGRMLREAGEVVDTFPIDFDYIKNILITVAIVYITQAVFRYFQQYITAHIAQKTVYDMRKDLKEKMSTLSIEYYDTHSNGDIMSRAVNDMDQIANTLQQSLTQFIMSVVQFVTVLIVMFSINIQLTLVTIVTVPISFLLIAFVAPKSQKQFAAQQKELGVLNDQVEETYSGHTIVKTYNREEDEIEKFVEQSAKLNKASWKAQFLTGIMMPLVSFARDLGYFGVAIIGGIGVANGTVSLGNVQAFIQYVNQFSQPVRQLANLANTIQVTIASCERIFEVLDEDPMKETESGLEPRENTNYKIEFENVEFGYGQDDLLMTDFNLTVKEGQMIAVVGPTGAGKSTLINLLERFYDVKGGSIRYEGVDTRDIKKDKLRNKFSMVLQDTWLFNGTIWENLRYGSHEENPSDQEILEAAEAAHVDDFVRRLPEGYDTMLNEEGTNISQGQRQLITIARAFLADPEVLILDEATSSVDTRTEILIQRAMGRLLENRTSFVVAHRLSTIRDADKIIVMNHGDVIETGNHEELIEQDGFYADLYNAQFQSTDEQL</sequence>
<evidence type="ECO:0000256" key="8">
    <source>
        <dbReference type="ARBA" id="ARBA00023136"/>
    </source>
</evidence>
<feature type="transmembrane region" description="Helical" evidence="9">
    <location>
        <begin position="195"/>
        <end position="214"/>
    </location>
</feature>
<feature type="domain" description="ABC transporter" evidence="10">
    <location>
        <begin position="372"/>
        <end position="608"/>
    </location>
</feature>
<keyword evidence="2" id="KW-0813">Transport</keyword>
<evidence type="ECO:0000259" key="11">
    <source>
        <dbReference type="PROSITE" id="PS50929"/>
    </source>
</evidence>
<evidence type="ECO:0000259" key="10">
    <source>
        <dbReference type="PROSITE" id="PS50893"/>
    </source>
</evidence>
<keyword evidence="8 9" id="KW-0472">Membrane</keyword>
<dbReference type="CDD" id="cd18547">
    <property type="entry name" value="ABC_6TM_Tm288_like"/>
    <property type="match status" value="1"/>
</dbReference>
<dbReference type="InterPro" id="IPR011527">
    <property type="entry name" value="ABC1_TM_dom"/>
</dbReference>
<dbReference type="InterPro" id="IPR036640">
    <property type="entry name" value="ABC1_TM_sf"/>
</dbReference>
<evidence type="ECO:0000256" key="9">
    <source>
        <dbReference type="SAM" id="Phobius"/>
    </source>
</evidence>
<dbReference type="GO" id="GO:0005524">
    <property type="term" value="F:ATP binding"/>
    <property type="evidence" value="ECO:0007669"/>
    <property type="project" value="UniProtKB-KW"/>
</dbReference>
<evidence type="ECO:0000256" key="3">
    <source>
        <dbReference type="ARBA" id="ARBA00022475"/>
    </source>
</evidence>
<dbReference type="Pfam" id="PF00005">
    <property type="entry name" value="ABC_tran"/>
    <property type="match status" value="1"/>
</dbReference>
<dbReference type="SUPFAM" id="SSF52540">
    <property type="entry name" value="P-loop containing nucleoside triphosphate hydrolases"/>
    <property type="match status" value="1"/>
</dbReference>
<dbReference type="Gene3D" id="3.40.50.300">
    <property type="entry name" value="P-loop containing nucleotide triphosphate hydrolases"/>
    <property type="match status" value="1"/>
</dbReference>
<dbReference type="FunFam" id="3.40.50.300:FF:000287">
    <property type="entry name" value="Multidrug ABC transporter ATP-binding protein"/>
    <property type="match status" value="1"/>
</dbReference>
<evidence type="ECO:0000256" key="1">
    <source>
        <dbReference type="ARBA" id="ARBA00004651"/>
    </source>
</evidence>
<keyword evidence="3" id="KW-1003">Cell membrane</keyword>
<comment type="subcellular location">
    <subcellularLocation>
        <location evidence="1">Cell membrane</location>
        <topology evidence="1">Multi-pass membrane protein</topology>
    </subcellularLocation>
</comment>
<keyword evidence="4 9" id="KW-0812">Transmembrane</keyword>
<proteinExistence type="predicted"/>
<keyword evidence="5" id="KW-0547">Nucleotide-binding</keyword>
<reference evidence="13" key="1">
    <citation type="submission" date="2016-10" db="EMBL/GenBank/DDBJ databases">
        <authorList>
            <person name="Varghese N."/>
            <person name="Submissions S."/>
        </authorList>
    </citation>
    <scope>NUCLEOTIDE SEQUENCE [LARGE SCALE GENOMIC DNA]</scope>
    <source>
        <strain evidence="13">DSM 25751</strain>
    </source>
</reference>
<evidence type="ECO:0000256" key="6">
    <source>
        <dbReference type="ARBA" id="ARBA00022840"/>
    </source>
</evidence>
<feature type="transmembrane region" description="Helical" evidence="9">
    <location>
        <begin position="34"/>
        <end position="58"/>
    </location>
</feature>
<dbReference type="FunFam" id="1.20.1560.10:FF:000011">
    <property type="entry name" value="Multidrug ABC transporter ATP-binding protein"/>
    <property type="match status" value="1"/>
</dbReference>
<dbReference type="Proteomes" id="UP000198564">
    <property type="component" value="Unassembled WGS sequence"/>
</dbReference>
<dbReference type="PROSITE" id="PS50929">
    <property type="entry name" value="ABC_TM1F"/>
    <property type="match status" value="1"/>
</dbReference>
<dbReference type="InterPro" id="IPR003593">
    <property type="entry name" value="AAA+_ATPase"/>
</dbReference>
<dbReference type="GO" id="GO:0005886">
    <property type="term" value="C:plasma membrane"/>
    <property type="evidence" value="ECO:0007669"/>
    <property type="project" value="UniProtKB-SubCell"/>
</dbReference>
<keyword evidence="7 9" id="KW-1133">Transmembrane helix</keyword>
<evidence type="ECO:0000313" key="13">
    <source>
        <dbReference type="Proteomes" id="UP000198564"/>
    </source>
</evidence>
<evidence type="ECO:0000256" key="5">
    <source>
        <dbReference type="ARBA" id="ARBA00022741"/>
    </source>
</evidence>
<evidence type="ECO:0000313" key="12">
    <source>
        <dbReference type="EMBL" id="SEI66288.1"/>
    </source>
</evidence>
<protein>
    <submittedName>
        <fullName evidence="12">ATP-binding cassette, subfamily B</fullName>
    </submittedName>
</protein>
<dbReference type="InterPro" id="IPR027417">
    <property type="entry name" value="P-loop_NTPase"/>
</dbReference>
<dbReference type="PROSITE" id="PS50893">
    <property type="entry name" value="ABC_TRANSPORTER_2"/>
    <property type="match status" value="1"/>
</dbReference>
<organism evidence="12 13">
    <name type="scientific">Alkalibacterium gilvum</name>
    <dbReference type="NCBI Taxonomy" id="1130080"/>
    <lineage>
        <taxon>Bacteria</taxon>
        <taxon>Bacillati</taxon>
        <taxon>Bacillota</taxon>
        <taxon>Bacilli</taxon>
        <taxon>Lactobacillales</taxon>
        <taxon>Carnobacteriaceae</taxon>
        <taxon>Alkalibacterium</taxon>
    </lineage>
</organism>
<dbReference type="SMART" id="SM00382">
    <property type="entry name" value="AAA"/>
    <property type="match status" value="1"/>
</dbReference>
<dbReference type="InterPro" id="IPR039421">
    <property type="entry name" value="Type_1_exporter"/>
</dbReference>
<dbReference type="PANTHER" id="PTHR43394">
    <property type="entry name" value="ATP-DEPENDENT PERMEASE MDL1, MITOCHONDRIAL"/>
    <property type="match status" value="1"/>
</dbReference>
<dbReference type="RefSeq" id="WP_091633686.1">
    <property type="nucleotide sequence ID" value="NZ_FNYW01000009.1"/>
</dbReference>
<accession>A0A1H6SDV9</accession>
<keyword evidence="6 12" id="KW-0067">ATP-binding</keyword>
<dbReference type="CDD" id="cd03254">
    <property type="entry name" value="ABCC_Glucan_exporter_like"/>
    <property type="match status" value="1"/>
</dbReference>
<feature type="domain" description="ABC transmembrane type-1" evidence="11">
    <location>
        <begin position="38"/>
        <end position="337"/>
    </location>
</feature>
<dbReference type="EMBL" id="FNYW01000009">
    <property type="protein sequence ID" value="SEI66288.1"/>
    <property type="molecule type" value="Genomic_DNA"/>
</dbReference>
<name>A0A1H6SDV9_9LACT</name>
<dbReference type="Pfam" id="PF00664">
    <property type="entry name" value="ABC_membrane"/>
    <property type="match status" value="1"/>
</dbReference>
<dbReference type="GO" id="GO:0015421">
    <property type="term" value="F:ABC-type oligopeptide transporter activity"/>
    <property type="evidence" value="ECO:0007669"/>
    <property type="project" value="TreeGrafter"/>
</dbReference>
<dbReference type="InterPro" id="IPR003439">
    <property type="entry name" value="ABC_transporter-like_ATP-bd"/>
</dbReference>
<dbReference type="PANTHER" id="PTHR43394:SF1">
    <property type="entry name" value="ATP-BINDING CASSETTE SUB-FAMILY B MEMBER 10, MITOCHONDRIAL"/>
    <property type="match status" value="1"/>
</dbReference>
<dbReference type="Gene3D" id="1.20.1560.10">
    <property type="entry name" value="ABC transporter type 1, transmembrane domain"/>
    <property type="match status" value="1"/>
</dbReference>
<feature type="transmembrane region" description="Helical" evidence="9">
    <location>
        <begin position="91"/>
        <end position="112"/>
    </location>
</feature>
<gene>
    <name evidence="12" type="ORF">SAMN04488113_1092</name>
</gene>
<evidence type="ECO:0000256" key="7">
    <source>
        <dbReference type="ARBA" id="ARBA00022989"/>
    </source>
</evidence>
<dbReference type="OrthoDB" id="9770415at2"/>